<organism evidence="3 4">
    <name type="scientific">Neobacillus pocheonensis</name>
    <dbReference type="NCBI Taxonomy" id="363869"/>
    <lineage>
        <taxon>Bacteria</taxon>
        <taxon>Bacillati</taxon>
        <taxon>Bacillota</taxon>
        <taxon>Bacilli</taxon>
        <taxon>Bacillales</taxon>
        <taxon>Bacillaceae</taxon>
        <taxon>Neobacillus</taxon>
    </lineage>
</organism>
<dbReference type="InterPro" id="IPR005625">
    <property type="entry name" value="PepSY-ass_TM"/>
</dbReference>
<evidence type="ECO:0000313" key="3">
    <source>
        <dbReference type="EMBL" id="MCM2533218.1"/>
    </source>
</evidence>
<dbReference type="Pfam" id="PF03929">
    <property type="entry name" value="PepSY_TM"/>
    <property type="match status" value="1"/>
</dbReference>
<keyword evidence="2" id="KW-0812">Transmembrane</keyword>
<name>A0ABT0WAB6_9BACI</name>
<gene>
    <name evidence="3" type="ORF">NDK43_13440</name>
</gene>
<feature type="compositionally biased region" description="Low complexity" evidence="1">
    <location>
        <begin position="51"/>
        <end position="75"/>
    </location>
</feature>
<proteinExistence type="predicted"/>
<comment type="caution">
    <text evidence="3">The sequence shown here is derived from an EMBL/GenBank/DDBJ whole genome shotgun (WGS) entry which is preliminary data.</text>
</comment>
<feature type="region of interest" description="Disordered" evidence="1">
    <location>
        <begin position="49"/>
        <end position="109"/>
    </location>
</feature>
<keyword evidence="4" id="KW-1185">Reference proteome</keyword>
<reference evidence="3 4" key="1">
    <citation type="submission" date="2022-06" db="EMBL/GenBank/DDBJ databases">
        <authorList>
            <person name="Jeon C.O."/>
        </authorList>
    </citation>
    <scope>NUCLEOTIDE SEQUENCE [LARGE SCALE GENOMIC DNA]</scope>
    <source>
        <strain evidence="3 4">KCTC 13943</strain>
    </source>
</reference>
<feature type="compositionally biased region" description="Gly residues" evidence="1">
    <location>
        <begin position="100"/>
        <end position="109"/>
    </location>
</feature>
<evidence type="ECO:0000256" key="2">
    <source>
        <dbReference type="SAM" id="Phobius"/>
    </source>
</evidence>
<sequence length="175" mass="18920">MKKTRKAHLWIGLICSIFILMESITGLVMNEPWLIGQSQVDGRGDFQQARVNQGGTSSVSSQVSGQNQGQNNSQSLTKSQNQDNNQTMNQAGNSSTGLPRGPGGDGGSSGSFMSIIKGLHEGRMGTMNIKWITDLAALALIFLTSTGIYLSIKVLNADKKRKKRKMNEVIVVDGY</sequence>
<keyword evidence="2" id="KW-1133">Transmembrane helix</keyword>
<evidence type="ECO:0000313" key="4">
    <source>
        <dbReference type="Proteomes" id="UP001523262"/>
    </source>
</evidence>
<protein>
    <submittedName>
        <fullName evidence="3">PepSY domain-containing protein</fullName>
    </submittedName>
</protein>
<feature type="compositionally biased region" description="Polar residues" evidence="1">
    <location>
        <begin position="76"/>
        <end position="94"/>
    </location>
</feature>
<keyword evidence="2" id="KW-0472">Membrane</keyword>
<accession>A0ABT0WAB6</accession>
<feature type="transmembrane region" description="Helical" evidence="2">
    <location>
        <begin position="135"/>
        <end position="156"/>
    </location>
</feature>
<dbReference type="Proteomes" id="UP001523262">
    <property type="component" value="Unassembled WGS sequence"/>
</dbReference>
<evidence type="ECO:0000256" key="1">
    <source>
        <dbReference type="SAM" id="MobiDB-lite"/>
    </source>
</evidence>
<feature type="transmembrane region" description="Helical" evidence="2">
    <location>
        <begin position="7"/>
        <end position="29"/>
    </location>
</feature>
<dbReference type="EMBL" id="JAMQCR010000001">
    <property type="protein sequence ID" value="MCM2533218.1"/>
    <property type="molecule type" value="Genomic_DNA"/>
</dbReference>